<evidence type="ECO:0000313" key="2">
    <source>
        <dbReference type="Proteomes" id="UP000184001"/>
    </source>
</evidence>
<comment type="caution">
    <text evidence="1">The sequence shown here is derived from an EMBL/GenBank/DDBJ whole genome shotgun (WGS) entry which is preliminary data.</text>
</comment>
<protein>
    <submittedName>
        <fullName evidence="1">Uncharacterized protein</fullName>
    </submittedName>
</protein>
<dbReference type="EMBL" id="FQZR01000002">
    <property type="protein sequence ID" value="SHI78317.1"/>
    <property type="molecule type" value="Genomic_DNA"/>
</dbReference>
<reference evidence="1 2" key="1">
    <citation type="submission" date="2016-11" db="EMBL/GenBank/DDBJ databases">
        <authorList>
            <person name="Varghese N."/>
            <person name="Submissions S."/>
        </authorList>
    </citation>
    <scope>NUCLEOTIDE SEQUENCE [LARGE SCALE GENOMIC DNA]</scope>
    <source>
        <strain evidence="1 2">DSM 17919</strain>
    </source>
</reference>
<evidence type="ECO:0000313" key="1">
    <source>
        <dbReference type="EMBL" id="SHI78317.1"/>
    </source>
</evidence>
<organism evidence="1 2">
    <name type="scientific">Halodesulfovibrio aestuarii</name>
    <dbReference type="NCBI Taxonomy" id="126333"/>
    <lineage>
        <taxon>Bacteria</taxon>
        <taxon>Pseudomonadati</taxon>
        <taxon>Thermodesulfobacteriota</taxon>
        <taxon>Desulfovibrionia</taxon>
        <taxon>Desulfovibrionales</taxon>
        <taxon>Desulfovibrionaceae</taxon>
        <taxon>Halodesulfovibrio</taxon>
    </lineage>
</organism>
<dbReference type="AlphaFoldDB" id="A0A8G2C899"/>
<gene>
    <name evidence="1" type="ORF">SAMN05660830_00975</name>
</gene>
<dbReference type="Proteomes" id="UP000184001">
    <property type="component" value="Unassembled WGS sequence"/>
</dbReference>
<name>A0A8G2C899_9BACT</name>
<accession>A0A8G2C899</accession>
<proteinExistence type="predicted"/>
<sequence length="57" mass="6392">MSGKFYLQTLQEADCEAILSQRFGVLGGYIAFEHQPYSFFSCQNCDGFSESVIIADE</sequence>